<evidence type="ECO:0000256" key="1">
    <source>
        <dbReference type="ARBA" id="ARBA00022729"/>
    </source>
</evidence>
<dbReference type="PANTHER" id="PTHR39160">
    <property type="entry name" value="CELL WALL-BINDING PROTEIN YOCH"/>
    <property type="match status" value="1"/>
</dbReference>
<gene>
    <name evidence="4" type="ORF">PB01_01700</name>
</gene>
<dbReference type="Gene3D" id="2.40.40.10">
    <property type="entry name" value="RlpA-like domain"/>
    <property type="match status" value="1"/>
</dbReference>
<dbReference type="InterPro" id="IPR051933">
    <property type="entry name" value="Resuscitation_pf_RpfB"/>
</dbReference>
<dbReference type="CDD" id="cd22786">
    <property type="entry name" value="DPBB_YuiC-like"/>
    <property type="match status" value="1"/>
</dbReference>
<dbReference type="InterPro" id="IPR010611">
    <property type="entry name" value="3D_dom"/>
</dbReference>
<dbReference type="SMART" id="SM00257">
    <property type="entry name" value="LysM"/>
    <property type="match status" value="2"/>
</dbReference>
<dbReference type="AlphaFoldDB" id="A0A5J6SJN0"/>
<keyword evidence="1 2" id="KW-0732">Signal</keyword>
<evidence type="ECO:0000259" key="3">
    <source>
        <dbReference type="PROSITE" id="PS51782"/>
    </source>
</evidence>
<dbReference type="GO" id="GO:0009254">
    <property type="term" value="P:peptidoglycan turnover"/>
    <property type="evidence" value="ECO:0007669"/>
    <property type="project" value="InterPro"/>
</dbReference>
<dbReference type="RefSeq" id="WP_151698569.1">
    <property type="nucleotide sequence ID" value="NZ_CP031223.1"/>
</dbReference>
<name>A0A5J6SJN0_9BACI</name>
<evidence type="ECO:0000256" key="2">
    <source>
        <dbReference type="SAM" id="SignalP"/>
    </source>
</evidence>
<sequence>MKKHIIALTAMVTLSVGVVGQASAATVHTVEKGDTLWAISKETNVSVQDLQEWNGLDTTVIYPSQQLKVEETTDTYKVVLGDTLFDIAKEHNLSVDDLMDSNHLTSDLIFPGDELVFEGTKTSQPKKSVVSVPTTHQSDTTKPAIQPVVKPVAKPVAQPVTKTAVQSKSIAKEITVSSTAYTASCVGCSGVTSTGIDLHANPNKKVISVDPTVIPLGSKVWVEGYGEAIAGDTGGSIKGNKIDIFFPTKESALNWGRKTVKVKVLN</sequence>
<dbReference type="Proteomes" id="UP000325517">
    <property type="component" value="Chromosome"/>
</dbReference>
<dbReference type="CDD" id="cd00118">
    <property type="entry name" value="LysM"/>
    <property type="match status" value="2"/>
</dbReference>
<dbReference type="InterPro" id="IPR036779">
    <property type="entry name" value="LysM_dom_sf"/>
</dbReference>
<evidence type="ECO:0000313" key="5">
    <source>
        <dbReference type="Proteomes" id="UP000325517"/>
    </source>
</evidence>
<dbReference type="SUPFAM" id="SSF50685">
    <property type="entry name" value="Barwin-like endoglucanases"/>
    <property type="match status" value="1"/>
</dbReference>
<evidence type="ECO:0000313" key="4">
    <source>
        <dbReference type="EMBL" id="QFF97623.1"/>
    </source>
</evidence>
<reference evidence="4 5" key="1">
    <citation type="submission" date="2018-07" db="EMBL/GenBank/DDBJ databases">
        <title>Complete genome sequence of Psychrobacillus sp. PB01, isolated from iceberg, and comparative genome analysis of Psychrobacillus strains.</title>
        <authorList>
            <person name="Lee P.C."/>
        </authorList>
    </citation>
    <scope>NUCLEOTIDE SEQUENCE [LARGE SCALE GENOMIC DNA]</scope>
    <source>
        <strain evidence="4 5">PB01</strain>
    </source>
</reference>
<proteinExistence type="predicted"/>
<feature type="signal peptide" evidence="2">
    <location>
        <begin position="1"/>
        <end position="24"/>
    </location>
</feature>
<dbReference type="InterPro" id="IPR036908">
    <property type="entry name" value="RlpA-like_sf"/>
</dbReference>
<dbReference type="PROSITE" id="PS51782">
    <property type="entry name" value="LYSM"/>
    <property type="match status" value="2"/>
</dbReference>
<dbReference type="Pfam" id="PF06725">
    <property type="entry name" value="3D"/>
    <property type="match status" value="1"/>
</dbReference>
<organism evidence="4 5">
    <name type="scientific">Psychrobacillus glaciei</name>
    <dbReference type="NCBI Taxonomy" id="2283160"/>
    <lineage>
        <taxon>Bacteria</taxon>
        <taxon>Bacillati</taxon>
        <taxon>Bacillota</taxon>
        <taxon>Bacilli</taxon>
        <taxon>Bacillales</taxon>
        <taxon>Bacillaceae</taxon>
        <taxon>Psychrobacillus</taxon>
    </lineage>
</organism>
<dbReference type="EMBL" id="CP031223">
    <property type="protein sequence ID" value="QFF97623.1"/>
    <property type="molecule type" value="Genomic_DNA"/>
</dbReference>
<dbReference type="GO" id="GO:0019867">
    <property type="term" value="C:outer membrane"/>
    <property type="evidence" value="ECO:0007669"/>
    <property type="project" value="InterPro"/>
</dbReference>
<feature type="chain" id="PRO_5023816162" evidence="2">
    <location>
        <begin position="25"/>
        <end position="266"/>
    </location>
</feature>
<keyword evidence="5" id="KW-1185">Reference proteome</keyword>
<feature type="domain" description="LysM" evidence="3">
    <location>
        <begin position="26"/>
        <end position="69"/>
    </location>
</feature>
<dbReference type="OrthoDB" id="9798935at2"/>
<dbReference type="Gene3D" id="3.10.350.10">
    <property type="entry name" value="LysM domain"/>
    <property type="match status" value="2"/>
</dbReference>
<dbReference type="PANTHER" id="PTHR39160:SF6">
    <property type="entry name" value="CELL WALL-BINDING PROTEIN YOCH"/>
    <property type="match status" value="1"/>
</dbReference>
<dbReference type="Pfam" id="PF01476">
    <property type="entry name" value="LysM"/>
    <property type="match status" value="2"/>
</dbReference>
<feature type="domain" description="LysM" evidence="3">
    <location>
        <begin position="74"/>
        <end position="117"/>
    </location>
</feature>
<dbReference type="SUPFAM" id="SSF54106">
    <property type="entry name" value="LysM domain"/>
    <property type="match status" value="2"/>
</dbReference>
<dbReference type="KEGG" id="psyo:PB01_01700"/>
<dbReference type="GO" id="GO:0004553">
    <property type="term" value="F:hydrolase activity, hydrolyzing O-glycosyl compounds"/>
    <property type="evidence" value="ECO:0007669"/>
    <property type="project" value="InterPro"/>
</dbReference>
<protein>
    <submittedName>
        <fullName evidence="4">LysM peptidoglycan-binding domain-containing protein</fullName>
    </submittedName>
</protein>
<accession>A0A5J6SJN0</accession>
<dbReference type="InterPro" id="IPR018392">
    <property type="entry name" value="LysM"/>
</dbReference>